<keyword evidence="2" id="KW-0378">Hydrolase</keyword>
<dbReference type="InterPro" id="IPR007863">
    <property type="entry name" value="Peptidase_M16_C"/>
</dbReference>
<gene>
    <name evidence="7" type="ORF">FF098_010245</name>
    <name evidence="6" type="ORF">GCM10011355_20630</name>
</gene>
<comment type="similarity">
    <text evidence="1">Belongs to the peptidase M16 family.</text>
</comment>
<comment type="caution">
    <text evidence="6">The sequence shown here is derived from an EMBL/GenBank/DDBJ whole genome shotgun (WGS) entry which is preliminary data.</text>
</comment>
<dbReference type="PANTHER" id="PTHR11851:SF49">
    <property type="entry name" value="MITOCHONDRIAL-PROCESSING PEPTIDASE SUBUNIT ALPHA"/>
    <property type="match status" value="1"/>
</dbReference>
<organism evidence="6 8">
    <name type="scientific">Aquisalinus luteolus</name>
    <dbReference type="NCBI Taxonomy" id="1566827"/>
    <lineage>
        <taxon>Bacteria</taxon>
        <taxon>Pseudomonadati</taxon>
        <taxon>Pseudomonadota</taxon>
        <taxon>Alphaproteobacteria</taxon>
        <taxon>Parvularculales</taxon>
        <taxon>Parvularculaceae</taxon>
        <taxon>Aquisalinus</taxon>
    </lineage>
</organism>
<name>A0A8J3EPI7_9PROT</name>
<dbReference type="EMBL" id="BMGZ01000002">
    <property type="protein sequence ID" value="GGH98021.1"/>
    <property type="molecule type" value="Genomic_DNA"/>
</dbReference>
<dbReference type="EMBL" id="VCJR02000002">
    <property type="protein sequence ID" value="NHK28285.1"/>
    <property type="molecule type" value="Genomic_DNA"/>
</dbReference>
<dbReference type="GO" id="GO:0046872">
    <property type="term" value="F:metal ion binding"/>
    <property type="evidence" value="ECO:0007669"/>
    <property type="project" value="InterPro"/>
</dbReference>
<evidence type="ECO:0000256" key="2">
    <source>
        <dbReference type="ARBA" id="ARBA00023049"/>
    </source>
</evidence>
<evidence type="ECO:0000313" key="8">
    <source>
        <dbReference type="Proteomes" id="UP000621856"/>
    </source>
</evidence>
<keyword evidence="9" id="KW-1185">Reference proteome</keyword>
<accession>A0A8J3EPI7</accession>
<dbReference type="Gene3D" id="3.30.830.10">
    <property type="entry name" value="Metalloenzyme, LuxS/M16 peptidase-like"/>
    <property type="match status" value="4"/>
</dbReference>
<dbReference type="GO" id="GO:0006508">
    <property type="term" value="P:proteolysis"/>
    <property type="evidence" value="ECO:0007669"/>
    <property type="project" value="UniProtKB-KW"/>
</dbReference>
<dbReference type="GO" id="GO:0008237">
    <property type="term" value="F:metallopeptidase activity"/>
    <property type="evidence" value="ECO:0007669"/>
    <property type="project" value="UniProtKB-KW"/>
</dbReference>
<evidence type="ECO:0000313" key="7">
    <source>
        <dbReference type="EMBL" id="NHK28285.1"/>
    </source>
</evidence>
<dbReference type="Proteomes" id="UP000818603">
    <property type="component" value="Unassembled WGS sequence"/>
</dbReference>
<feature type="domain" description="Peptidase M16 N-terminal" evidence="4">
    <location>
        <begin position="48"/>
        <end position="170"/>
    </location>
</feature>
<evidence type="ECO:0000313" key="6">
    <source>
        <dbReference type="EMBL" id="GGH98021.1"/>
    </source>
</evidence>
<dbReference type="InterPro" id="IPR050361">
    <property type="entry name" value="MPP/UQCRC_Complex"/>
</dbReference>
<sequence>MKNIPLPKPFSSILAAAAASVVTALPAFAQTDIELDYEQFTLDNGLTVVVHEDRKAPVVAMQVMYGVGSKDEPAGKTGFAHLFEHLMFNGSENYDKDFFFALKEMGATQYNGTTNTDRTNYYQTVPVGALEQILFLESDRMGHLLGAVTQEKLDNQIGVVQNEKRQREGAPFGTVFEKIFEGVYPADHPYHHSVIGSMEDLQGASLEDVKQWFRDYYGAANAVLVLAGDIDAAEARPLVEKYFGDIEAGPPLTKPAVNEVRMDRIKRVTMVDRVAKPRVYRVWPAPRTGTAESPILDLMTRAVGSGKTSRLYRELVDERQVANGVSMFYYEQLLSGMVILSVDAKSEEDLDEINEVIDAQLNEFLRKGPTADELDRAKTLYASSEIRGLEEVAGKASTLARGALFLGDPDFYVEENLDMLMAASPEDVLDVSRSWITPAYFELTVLPYPEYETSAGVDRSAGLPPLGTPGEVSFPEITTSTLSNGIEVVIAPRPTVPVVQLALQFDAGSATDAIPLPGNDTGLPGVSEGVMTLLDEGTENYSAQELAEMEESLGAILNLYSGDDDNRIYLSALKQNLDDSLDLMAEVTFNATFPEEEVEKTRKRQIDGVLQEQADGQSLAFRAFYPALYGEDHPYANPATIDEAVAAIEAIDREDLIAWRDAWLQPGNAKLFVTGDTTAEEILPRLEATFGSWQASGSTLEKSLPDVAVPSSSRVIVIDKPASQQSVIIAGILTDPTGTDNDTAIAAMNDAFGGNFLARLNMNLREDKGWTYGARSILPDQVGQRPFILYAPVQTDQTGPSIQEMQAEMAGILGDEPVSQEELDRIVADEVGSLPGAFEAADTVLFSMMNNDQYGRPYDYATGRAERFQSLTTEQVTAMAGDIIQPDRLTWVIVGDWSVIQDQVEALNLGPIEIRSTTSR</sequence>
<feature type="signal peptide" evidence="3">
    <location>
        <begin position="1"/>
        <end position="29"/>
    </location>
</feature>
<keyword evidence="2" id="KW-0482">Metalloprotease</keyword>
<evidence type="ECO:0000259" key="4">
    <source>
        <dbReference type="Pfam" id="PF00675"/>
    </source>
</evidence>
<evidence type="ECO:0000256" key="3">
    <source>
        <dbReference type="SAM" id="SignalP"/>
    </source>
</evidence>
<dbReference type="SUPFAM" id="SSF63411">
    <property type="entry name" value="LuxS/MPP-like metallohydrolase"/>
    <property type="match status" value="4"/>
</dbReference>
<evidence type="ECO:0000256" key="1">
    <source>
        <dbReference type="ARBA" id="ARBA00007261"/>
    </source>
</evidence>
<dbReference type="Proteomes" id="UP000621856">
    <property type="component" value="Unassembled WGS sequence"/>
</dbReference>
<feature type="domain" description="Peptidase M16 C-terminal" evidence="5">
    <location>
        <begin position="651"/>
        <end position="827"/>
    </location>
</feature>
<evidence type="ECO:0000313" key="9">
    <source>
        <dbReference type="Proteomes" id="UP000818603"/>
    </source>
</evidence>
<keyword evidence="3" id="KW-0732">Signal</keyword>
<feature type="domain" description="Peptidase M16 C-terminal" evidence="5">
    <location>
        <begin position="205"/>
        <end position="379"/>
    </location>
</feature>
<reference evidence="6" key="3">
    <citation type="submission" date="2020-09" db="EMBL/GenBank/DDBJ databases">
        <authorList>
            <person name="Sun Q."/>
            <person name="Zhou Y."/>
        </authorList>
    </citation>
    <scope>NUCLEOTIDE SEQUENCE</scope>
    <source>
        <strain evidence="6">CGMCC 1.14984</strain>
    </source>
</reference>
<dbReference type="InterPro" id="IPR011765">
    <property type="entry name" value="Pept_M16_N"/>
</dbReference>
<reference evidence="6" key="1">
    <citation type="journal article" date="2014" name="Int. J. Syst. Evol. Microbiol.">
        <title>Complete genome sequence of Corynebacterium casei LMG S-19264T (=DSM 44701T), isolated from a smear-ripened cheese.</title>
        <authorList>
            <consortium name="US DOE Joint Genome Institute (JGI-PGF)"/>
            <person name="Walter F."/>
            <person name="Albersmeier A."/>
            <person name="Kalinowski J."/>
            <person name="Ruckert C."/>
        </authorList>
    </citation>
    <scope>NUCLEOTIDE SEQUENCE</scope>
    <source>
        <strain evidence="6">CGMCC 1.14984</strain>
    </source>
</reference>
<dbReference type="RefSeq" id="WP_166426471.1">
    <property type="nucleotide sequence ID" value="NZ_BMGZ01000002.1"/>
</dbReference>
<dbReference type="PANTHER" id="PTHR11851">
    <property type="entry name" value="METALLOPROTEASE"/>
    <property type="match status" value="1"/>
</dbReference>
<feature type="domain" description="Peptidase M16 N-terminal" evidence="4">
    <location>
        <begin position="488"/>
        <end position="613"/>
    </location>
</feature>
<protein>
    <submittedName>
        <fullName evidence="7">Insulinase family protein</fullName>
    </submittedName>
    <submittedName>
        <fullName evidence="6">Zinc protease</fullName>
    </submittedName>
</protein>
<dbReference type="Pfam" id="PF05193">
    <property type="entry name" value="Peptidase_M16_C"/>
    <property type="match status" value="2"/>
</dbReference>
<evidence type="ECO:0000259" key="5">
    <source>
        <dbReference type="Pfam" id="PF05193"/>
    </source>
</evidence>
<reference evidence="7 9" key="2">
    <citation type="submission" date="2020-02" db="EMBL/GenBank/DDBJ databases">
        <title>Genome sequence of Parvularcula flava strain NH6-79.</title>
        <authorList>
            <person name="Abdul Karim M.H."/>
            <person name="Lam M.Q."/>
            <person name="Chen S.J."/>
            <person name="Yahya A."/>
            <person name="Shahir S."/>
            <person name="Shamsir M.S."/>
            <person name="Chong C.S."/>
        </authorList>
    </citation>
    <scope>NUCLEOTIDE SEQUENCE [LARGE SCALE GENOMIC DNA]</scope>
    <source>
        <strain evidence="7 9">NH6-79</strain>
    </source>
</reference>
<keyword evidence="6" id="KW-0645">Protease</keyword>
<dbReference type="InterPro" id="IPR011249">
    <property type="entry name" value="Metalloenz_LuxS/M16"/>
</dbReference>
<dbReference type="Pfam" id="PF00675">
    <property type="entry name" value="Peptidase_M16"/>
    <property type="match status" value="2"/>
</dbReference>
<feature type="chain" id="PRO_5035197203" evidence="3">
    <location>
        <begin position="30"/>
        <end position="920"/>
    </location>
</feature>
<proteinExistence type="inferred from homology"/>
<dbReference type="AlphaFoldDB" id="A0A8J3EPI7"/>